<protein>
    <submittedName>
        <fullName evidence="1">Uncharacterized protein</fullName>
    </submittedName>
</protein>
<evidence type="ECO:0000313" key="1">
    <source>
        <dbReference type="EMBL" id="MFD1587454.1"/>
    </source>
</evidence>
<accession>A0ABD6CBR9</accession>
<organism evidence="1 2">
    <name type="scientific">Halorientalis brevis</name>
    <dbReference type="NCBI Taxonomy" id="1126241"/>
    <lineage>
        <taxon>Archaea</taxon>
        <taxon>Methanobacteriati</taxon>
        <taxon>Methanobacteriota</taxon>
        <taxon>Stenosarchaea group</taxon>
        <taxon>Halobacteria</taxon>
        <taxon>Halobacteriales</taxon>
        <taxon>Haloarculaceae</taxon>
        <taxon>Halorientalis</taxon>
    </lineage>
</organism>
<reference evidence="1 2" key="1">
    <citation type="journal article" date="2019" name="Int. J. Syst. Evol. Microbiol.">
        <title>The Global Catalogue of Microorganisms (GCM) 10K type strain sequencing project: providing services to taxonomists for standard genome sequencing and annotation.</title>
        <authorList>
            <consortium name="The Broad Institute Genomics Platform"/>
            <consortium name="The Broad Institute Genome Sequencing Center for Infectious Disease"/>
            <person name="Wu L."/>
            <person name="Ma J."/>
        </authorList>
    </citation>
    <scope>NUCLEOTIDE SEQUENCE [LARGE SCALE GENOMIC DNA]</scope>
    <source>
        <strain evidence="1 2">CGMCC 1.12125</strain>
    </source>
</reference>
<dbReference type="Proteomes" id="UP001597119">
    <property type="component" value="Unassembled WGS sequence"/>
</dbReference>
<dbReference type="EMBL" id="JBHUDJ010000003">
    <property type="protein sequence ID" value="MFD1587454.1"/>
    <property type="molecule type" value="Genomic_DNA"/>
</dbReference>
<evidence type="ECO:0000313" key="2">
    <source>
        <dbReference type="Proteomes" id="UP001597119"/>
    </source>
</evidence>
<dbReference type="AlphaFoldDB" id="A0ABD6CBR9"/>
<gene>
    <name evidence="1" type="ORF">ACFR9U_10695</name>
</gene>
<keyword evidence="2" id="KW-1185">Reference proteome</keyword>
<comment type="caution">
    <text evidence="1">The sequence shown here is derived from an EMBL/GenBank/DDBJ whole genome shotgun (WGS) entry which is preliminary data.</text>
</comment>
<name>A0ABD6CBR9_9EURY</name>
<sequence>MSPDHPQPDPLYRFRHLIGPAIDHIAHAFGQREYVVRDEGYVGTAPETAPEFEKTLRDLGFAWDPLSLYHHTPSGRTSDASWTYRETPLVDRQLHVVLFEQGDDTVDIYAHEEPSWVRHPLKHALMDDIDRSKGVARTCALFDQAAIEYQQKSPSAITAGRLTDSIRAKLPVL</sequence>
<dbReference type="RefSeq" id="WP_247373466.1">
    <property type="nucleotide sequence ID" value="NZ_JALLGV010000001.1"/>
</dbReference>
<proteinExistence type="predicted"/>